<keyword evidence="1" id="KW-0812">Transmembrane</keyword>
<name>A0A9X3TRD6_9BACL</name>
<keyword evidence="3" id="KW-1185">Reference proteome</keyword>
<keyword evidence="1" id="KW-0472">Membrane</keyword>
<dbReference type="Proteomes" id="UP001151071">
    <property type="component" value="Unassembled WGS sequence"/>
</dbReference>
<evidence type="ECO:0000256" key="1">
    <source>
        <dbReference type="SAM" id="Phobius"/>
    </source>
</evidence>
<evidence type="ECO:0000313" key="3">
    <source>
        <dbReference type="Proteomes" id="UP001151071"/>
    </source>
</evidence>
<keyword evidence="1" id="KW-1133">Transmembrane helix</keyword>
<dbReference type="Gene3D" id="2.60.40.3830">
    <property type="match status" value="1"/>
</dbReference>
<proteinExistence type="predicted"/>
<sequence length="337" mass="37685">MERDQWLRELKERADETVCKDVTFTPGMEEAVRKRIRQRSQRQRRGPLLASASAAVTLLALWMWWPDALQPKQPTAPGPAPETTVPPLFGLVSSPPVLWKPSPQTETVHDGKPFRYVGEKPVRIITDELYEGQMQNVFWLLNGPFAPEVNLVGWSTEGERVELGSYRVAGPQYDADGHFPSGIVLPHPGIWKLQVVSGGKHFGQVFVEVKEGVSPANRELVTPLITRYLQSVRGDLDWLGGERDVKLDVIGVEAPNAENRRVYAWVQITGRGGDHQQPALSAPMVFDIAYRVSRGGSAGYQVTSHRMPEDGSRYQSSLESMFPPQIVQKLKRYGSAH</sequence>
<dbReference type="EMBL" id="JAPYYP010000009">
    <property type="protein sequence ID" value="MDA5108638.1"/>
    <property type="molecule type" value="Genomic_DNA"/>
</dbReference>
<reference evidence="2" key="1">
    <citation type="submission" date="2022-12" db="EMBL/GenBank/DDBJ databases">
        <title>Draft genome sequence of the thermophilic strain Brevibacillus thermoruber HT42, isolated from Los Humeros, Puebla, Mexico, with biotechnological potential.</title>
        <authorList>
            <person name="Lara Sanchez J."/>
            <person name="Solis Palacios R."/>
            <person name="Bustos Baena A.S."/>
            <person name="Ruz Baez A.E."/>
            <person name="Espinosa Luna G."/>
            <person name="Oliart Ros R.M."/>
        </authorList>
    </citation>
    <scope>NUCLEOTIDE SEQUENCE</scope>
    <source>
        <strain evidence="2">HT42</strain>
    </source>
</reference>
<evidence type="ECO:0000313" key="2">
    <source>
        <dbReference type="EMBL" id="MDA5108638.1"/>
    </source>
</evidence>
<accession>A0A9X3TRD6</accession>
<protein>
    <recommendedName>
        <fullName evidence="4">DUF4871 domain-containing protein</fullName>
    </recommendedName>
</protein>
<gene>
    <name evidence="2" type="ORF">O3V59_09715</name>
</gene>
<dbReference type="AlphaFoldDB" id="A0A9X3TRD6"/>
<dbReference type="RefSeq" id="WP_271140042.1">
    <property type="nucleotide sequence ID" value="NZ_JAPYYP010000009.1"/>
</dbReference>
<feature type="transmembrane region" description="Helical" evidence="1">
    <location>
        <begin position="46"/>
        <end position="65"/>
    </location>
</feature>
<comment type="caution">
    <text evidence="2">The sequence shown here is derived from an EMBL/GenBank/DDBJ whole genome shotgun (WGS) entry which is preliminary data.</text>
</comment>
<evidence type="ECO:0008006" key="4">
    <source>
        <dbReference type="Google" id="ProtNLM"/>
    </source>
</evidence>
<organism evidence="2 3">
    <name type="scientific">Brevibacillus thermoruber</name>
    <dbReference type="NCBI Taxonomy" id="33942"/>
    <lineage>
        <taxon>Bacteria</taxon>
        <taxon>Bacillati</taxon>
        <taxon>Bacillota</taxon>
        <taxon>Bacilli</taxon>
        <taxon>Bacillales</taxon>
        <taxon>Paenibacillaceae</taxon>
        <taxon>Brevibacillus</taxon>
    </lineage>
</organism>